<dbReference type="InterPro" id="IPR001119">
    <property type="entry name" value="SLH_dom"/>
</dbReference>
<feature type="signal peptide" evidence="1">
    <location>
        <begin position="1"/>
        <end position="32"/>
    </location>
</feature>
<reference evidence="4" key="1">
    <citation type="journal article" date="2019" name="Int. J. Syst. Evol. Microbiol.">
        <title>The Global Catalogue of Microorganisms (GCM) 10K type strain sequencing project: providing services to taxonomists for standard genome sequencing and annotation.</title>
        <authorList>
            <consortium name="The Broad Institute Genomics Platform"/>
            <consortium name="The Broad Institute Genome Sequencing Center for Infectious Disease"/>
            <person name="Wu L."/>
            <person name="Ma J."/>
        </authorList>
    </citation>
    <scope>NUCLEOTIDE SEQUENCE [LARGE SCALE GENOMIC DNA]</scope>
    <source>
        <strain evidence="4">KCTC 12907</strain>
    </source>
</reference>
<keyword evidence="1" id="KW-0732">Signal</keyword>
<name>A0ABW2FAX2_9BACL</name>
<dbReference type="InterPro" id="IPR008930">
    <property type="entry name" value="Terpenoid_cyclase/PrenylTrfase"/>
</dbReference>
<dbReference type="EMBL" id="JBHTAI010000010">
    <property type="protein sequence ID" value="MFC7150413.1"/>
    <property type="molecule type" value="Genomic_DNA"/>
</dbReference>
<protein>
    <submittedName>
        <fullName evidence="3">S-layer homology domain-containing protein</fullName>
    </submittedName>
</protein>
<gene>
    <name evidence="3" type="ORF">ACFQMJ_17930</name>
</gene>
<proteinExistence type="predicted"/>
<evidence type="ECO:0000313" key="3">
    <source>
        <dbReference type="EMBL" id="MFC7150413.1"/>
    </source>
</evidence>
<feature type="domain" description="SLH" evidence="2">
    <location>
        <begin position="542"/>
        <end position="602"/>
    </location>
</feature>
<sequence length="731" mass="77727">MKQGSVHSKTRWMVTLLIALAVVVQSAGSAWAAEGGNGDAGERSPGSPIFTEEMEKALEKAEPLLYAQLPQSDWAAVALALNGKEVPDSYLRHKGDELLDNRGKYDKVSELTRSMAGYAAAGGDVTFIAGLDLYPVLMNHPGMEAEGVPGLAVAYRVANRSMSGTLARTEWYPDLIYYKLVERQAKDGSWALSDNEAGTTQKAEATGSVTATSLALTALAEGAPDSEEVRRGLEWLKAQQTDDGGFGGTSDTALAVIALSALRIDAATWTRADGSHPLRDLLSRQTDGGRFAQDGDGAMSLTETTQAYLALTVYKRFANGEAPLNAIRKRPVAANGVKVSVEGPEGTIAQGRGQSGEGFASALAFLDREGIAYKLNTDPQGGKTIDSIAGIAAGRYGAKDGWKLAARSKLGTWMFPENFPGLSLADGDELLVYYGSDNTAVLDMLVIEWNYEGQTIGGSPIPAGKPFRMEVKKANRQLGYLVAQGVTVRIGGQTAVSDAQGKVSFGGLTPGVYRIETTAYRKNAVPTVAKGSFPLHVSAPELSAYKDEKQVSSWARDELSFILREGYMEGVDAKTLAPKQALTRAQYVVLLLRLLEEAALPKTGTTFSDVAASAWYSGALAKAAKLGITDRSSGAFEPNRAITREEAAIMAANAGRLATYGSAERMALSDIGGLSAASRQAIQAVFEHSVMTGSDGKFHPRQTLVREQAAAILARLHAVLSPYHSAYYPFS</sequence>
<evidence type="ECO:0000313" key="4">
    <source>
        <dbReference type="Proteomes" id="UP001596378"/>
    </source>
</evidence>
<dbReference type="Pfam" id="PF00395">
    <property type="entry name" value="SLH"/>
    <property type="match status" value="2"/>
</dbReference>
<dbReference type="Proteomes" id="UP001596378">
    <property type="component" value="Unassembled WGS sequence"/>
</dbReference>
<dbReference type="Gene3D" id="1.50.10.20">
    <property type="match status" value="1"/>
</dbReference>
<dbReference type="SUPFAM" id="SSF48239">
    <property type="entry name" value="Terpenoid cyclases/Protein prenyltransferases"/>
    <property type="match status" value="1"/>
</dbReference>
<evidence type="ECO:0000259" key="2">
    <source>
        <dbReference type="PROSITE" id="PS51272"/>
    </source>
</evidence>
<dbReference type="RefSeq" id="WP_378045625.1">
    <property type="nucleotide sequence ID" value="NZ_JBHMDN010000008.1"/>
</dbReference>
<accession>A0ABW2FAX2</accession>
<comment type="caution">
    <text evidence="3">The sequence shown here is derived from an EMBL/GenBank/DDBJ whole genome shotgun (WGS) entry which is preliminary data.</text>
</comment>
<feature type="chain" id="PRO_5045968096" evidence="1">
    <location>
        <begin position="33"/>
        <end position="731"/>
    </location>
</feature>
<feature type="domain" description="SLH" evidence="2">
    <location>
        <begin position="603"/>
        <end position="665"/>
    </location>
</feature>
<organism evidence="3 4">
    <name type="scientific">Cohnella cellulosilytica</name>
    <dbReference type="NCBI Taxonomy" id="986710"/>
    <lineage>
        <taxon>Bacteria</taxon>
        <taxon>Bacillati</taxon>
        <taxon>Bacillota</taxon>
        <taxon>Bacilli</taxon>
        <taxon>Bacillales</taxon>
        <taxon>Paenibacillaceae</taxon>
        <taxon>Cohnella</taxon>
    </lineage>
</organism>
<dbReference type="CDD" id="cd00688">
    <property type="entry name" value="ISOPREN_C2_like"/>
    <property type="match status" value="1"/>
</dbReference>
<keyword evidence="4" id="KW-1185">Reference proteome</keyword>
<dbReference type="PROSITE" id="PS51272">
    <property type="entry name" value="SLH"/>
    <property type="match status" value="2"/>
</dbReference>
<evidence type="ECO:0000256" key="1">
    <source>
        <dbReference type="SAM" id="SignalP"/>
    </source>
</evidence>